<sequence>MNRILLPLLLFLFVTLSYGQQQEEALKDIKGKILHMNAPLPSVVVSNTSSDFEIVSDTDGSYIIAAKEGDILTFTYPGMNTLEIIVEDVTRILNIKMTQQLTKLKEVTVSRSRLKSQDQMRAEYRTNPNLINTAFGFIDTETSSVKMEVLNESNFNGASLCILDVLRARFSGVRVFGNCTNGGGITIRGIGSLNNASGAIYDVDGQIFRETPLFIMPENMERIAILYGFSATVRYGFAGGGGVVVINTKGANFLTEPGTKKPYDLARVRNNIFDGNVITANALEANAPNYLKKLRAAKNLEAAMAIYKEQMQRYSSSFHYAIDAHKYFKDVWNAMDFSEAVIQNQWDVFQDNPVALKALAYVYEEAGDFEMANQLYKDIFILRPHYAQSYLDLANSYRNIGNFKRAAAIFSRYDYLIQEGFIIAKDLAFTETMRREFDNLLDLHGKHLVNDRKSKFSNTKKENIGTRMVFEWNDSEAEFNLQFVNPQGHYYNWKHNQEANAERIRDEKLKGYSCEEYLIDDSLVGTWKVNTTYMGNKTLTPSYLKVTVYHNYGTASQSKEIRIFKLSLKNVSQELFTLSHSVKLASK</sequence>
<dbReference type="InterPro" id="IPR008969">
    <property type="entry name" value="CarboxyPept-like_regulatory"/>
</dbReference>
<name>A0A7H9AUM1_9FLAO</name>
<accession>A0A7H9AUM1</accession>
<dbReference type="Proteomes" id="UP000509302">
    <property type="component" value="Chromosome"/>
</dbReference>
<dbReference type="InterPro" id="IPR037066">
    <property type="entry name" value="Plug_dom_sf"/>
</dbReference>
<dbReference type="SUPFAM" id="SSF49464">
    <property type="entry name" value="Carboxypeptidase regulatory domain-like"/>
    <property type="match status" value="1"/>
</dbReference>
<feature type="repeat" description="TPR" evidence="1">
    <location>
        <begin position="353"/>
        <end position="386"/>
    </location>
</feature>
<dbReference type="RefSeq" id="WP_179243427.1">
    <property type="nucleotide sequence ID" value="NZ_CP058595.1"/>
</dbReference>
<feature type="chain" id="PRO_5028887120" evidence="2">
    <location>
        <begin position="20"/>
        <end position="587"/>
    </location>
</feature>
<evidence type="ECO:0000256" key="1">
    <source>
        <dbReference type="PROSITE-ProRule" id="PRU00339"/>
    </source>
</evidence>
<dbReference type="EMBL" id="CP058595">
    <property type="protein sequence ID" value="QLG47150.1"/>
    <property type="molecule type" value="Genomic_DNA"/>
</dbReference>
<dbReference type="InterPro" id="IPR011990">
    <property type="entry name" value="TPR-like_helical_dom_sf"/>
</dbReference>
<evidence type="ECO:0000256" key="2">
    <source>
        <dbReference type="SAM" id="SignalP"/>
    </source>
</evidence>
<evidence type="ECO:0000313" key="3">
    <source>
        <dbReference type="EMBL" id="QLG47150.1"/>
    </source>
</evidence>
<keyword evidence="1" id="KW-0802">TPR repeat</keyword>
<keyword evidence="4" id="KW-1185">Reference proteome</keyword>
<feature type="signal peptide" evidence="2">
    <location>
        <begin position="1"/>
        <end position="19"/>
    </location>
</feature>
<dbReference type="InterPro" id="IPR019734">
    <property type="entry name" value="TPR_rpt"/>
</dbReference>
<reference evidence="3 4" key="1">
    <citation type="journal article" date="2006" name="Int. J. Syst. Evol. Microbiol.">
        <title>Costertonia aggregata gen. nov., sp. nov., a mesophilic marine bacterium of the family Flavobacteriaceae, isolated from a mature biofilm.</title>
        <authorList>
            <person name="Kwon K.K."/>
            <person name="Lee Y.K."/>
            <person name="Lee H.K."/>
        </authorList>
    </citation>
    <scope>NUCLEOTIDE SEQUENCE [LARGE SCALE GENOMIC DNA]</scope>
    <source>
        <strain evidence="3 4">KCCM 42265</strain>
    </source>
</reference>
<dbReference type="KEGG" id="cagg:HYG79_17885"/>
<gene>
    <name evidence="3" type="ORF">HYG79_17885</name>
</gene>
<dbReference type="SUPFAM" id="SSF56935">
    <property type="entry name" value="Porins"/>
    <property type="match status" value="1"/>
</dbReference>
<evidence type="ECO:0000313" key="4">
    <source>
        <dbReference type="Proteomes" id="UP000509302"/>
    </source>
</evidence>
<dbReference type="Gene3D" id="1.25.40.10">
    <property type="entry name" value="Tetratricopeptide repeat domain"/>
    <property type="match status" value="1"/>
</dbReference>
<dbReference type="PROSITE" id="PS50005">
    <property type="entry name" value="TPR"/>
    <property type="match status" value="1"/>
</dbReference>
<protein>
    <submittedName>
        <fullName evidence="3">Uncharacterized protein</fullName>
    </submittedName>
</protein>
<dbReference type="Gene3D" id="2.170.130.10">
    <property type="entry name" value="TonB-dependent receptor, plug domain"/>
    <property type="match status" value="1"/>
</dbReference>
<dbReference type="AlphaFoldDB" id="A0A7H9AUM1"/>
<proteinExistence type="predicted"/>
<dbReference type="SUPFAM" id="SSF48452">
    <property type="entry name" value="TPR-like"/>
    <property type="match status" value="1"/>
</dbReference>
<organism evidence="3 4">
    <name type="scientific">Costertonia aggregata</name>
    <dbReference type="NCBI Taxonomy" id="343403"/>
    <lineage>
        <taxon>Bacteria</taxon>
        <taxon>Pseudomonadati</taxon>
        <taxon>Bacteroidota</taxon>
        <taxon>Flavobacteriia</taxon>
        <taxon>Flavobacteriales</taxon>
        <taxon>Flavobacteriaceae</taxon>
        <taxon>Costertonia</taxon>
    </lineage>
</organism>
<keyword evidence="2" id="KW-0732">Signal</keyword>